<feature type="domain" description="Alanine racemase C-terminal" evidence="7">
    <location>
        <begin position="255"/>
        <end position="383"/>
    </location>
</feature>
<dbReference type="CDD" id="cd00430">
    <property type="entry name" value="PLPDE_III_AR"/>
    <property type="match status" value="1"/>
</dbReference>
<dbReference type="PANTHER" id="PTHR30511:SF0">
    <property type="entry name" value="ALANINE RACEMASE, CATABOLIC-RELATED"/>
    <property type="match status" value="1"/>
</dbReference>
<comment type="caution">
    <text evidence="8">The sequence shown here is derived from an EMBL/GenBank/DDBJ whole genome shotgun (WGS) entry which is preliminary data.</text>
</comment>
<evidence type="ECO:0000256" key="3">
    <source>
        <dbReference type="ARBA" id="ARBA00023235"/>
    </source>
</evidence>
<feature type="binding site" evidence="4 6">
    <location>
        <position position="139"/>
    </location>
    <ligand>
        <name>substrate</name>
    </ligand>
</feature>
<evidence type="ECO:0000256" key="6">
    <source>
        <dbReference type="PIRSR" id="PIRSR600821-52"/>
    </source>
</evidence>
<dbReference type="InterPro" id="IPR011079">
    <property type="entry name" value="Ala_racemase_C"/>
</dbReference>
<dbReference type="SMART" id="SM01005">
    <property type="entry name" value="Ala_racemase_C"/>
    <property type="match status" value="1"/>
</dbReference>
<dbReference type="AlphaFoldDB" id="A0A933MJT5"/>
<dbReference type="InterPro" id="IPR009006">
    <property type="entry name" value="Ala_racemase/Decarboxylase_C"/>
</dbReference>
<dbReference type="GO" id="GO:0030632">
    <property type="term" value="P:D-alanine biosynthetic process"/>
    <property type="evidence" value="ECO:0007669"/>
    <property type="project" value="UniProtKB-UniRule"/>
</dbReference>
<evidence type="ECO:0000313" key="8">
    <source>
        <dbReference type="EMBL" id="MBI4726979.1"/>
    </source>
</evidence>
<dbReference type="SUPFAM" id="SSF51419">
    <property type="entry name" value="PLP-binding barrel"/>
    <property type="match status" value="1"/>
</dbReference>
<dbReference type="FunFam" id="3.20.20.10:FF:000002">
    <property type="entry name" value="Alanine racemase"/>
    <property type="match status" value="1"/>
</dbReference>
<keyword evidence="2 4" id="KW-0663">Pyridoxal phosphate</keyword>
<feature type="modified residue" description="N6-(pyridoxal phosphate)lysine" evidence="4 5">
    <location>
        <position position="42"/>
    </location>
</feature>
<dbReference type="HAMAP" id="MF_01201">
    <property type="entry name" value="Ala_racemase"/>
    <property type="match status" value="1"/>
</dbReference>
<comment type="function">
    <text evidence="4">Catalyzes the interconversion of L-alanine and D-alanine. May also act on other amino acids.</text>
</comment>
<organism evidence="8 9">
    <name type="scientific">candidate division TA06 bacterium</name>
    <dbReference type="NCBI Taxonomy" id="2250710"/>
    <lineage>
        <taxon>Bacteria</taxon>
        <taxon>Bacteria division TA06</taxon>
    </lineage>
</organism>
<keyword evidence="3 4" id="KW-0413">Isomerase</keyword>
<dbReference type="GO" id="GO:0005829">
    <property type="term" value="C:cytosol"/>
    <property type="evidence" value="ECO:0007669"/>
    <property type="project" value="TreeGrafter"/>
</dbReference>
<comment type="pathway">
    <text evidence="4">Amino-acid biosynthesis; D-alanine biosynthesis; D-alanine from L-alanine: step 1/1.</text>
</comment>
<dbReference type="Gene3D" id="2.40.37.10">
    <property type="entry name" value="Lyase, Ornithine Decarboxylase, Chain A, domain 1"/>
    <property type="match status" value="1"/>
</dbReference>
<dbReference type="InterPro" id="IPR000821">
    <property type="entry name" value="Ala_racemase"/>
</dbReference>
<dbReference type="Proteomes" id="UP000736328">
    <property type="component" value="Unassembled WGS sequence"/>
</dbReference>
<dbReference type="PROSITE" id="PS00395">
    <property type="entry name" value="ALANINE_RACEMASE"/>
    <property type="match status" value="1"/>
</dbReference>
<dbReference type="InterPro" id="IPR001608">
    <property type="entry name" value="Ala_racemase_N"/>
</dbReference>
<protein>
    <recommendedName>
        <fullName evidence="4">Alanine racemase</fullName>
        <ecNumber evidence="4">5.1.1.1</ecNumber>
    </recommendedName>
</protein>
<gene>
    <name evidence="8" type="primary">alr</name>
    <name evidence="8" type="ORF">HY768_07120</name>
</gene>
<evidence type="ECO:0000259" key="7">
    <source>
        <dbReference type="SMART" id="SM01005"/>
    </source>
</evidence>
<sequence length="383" mass="42938">MQKTANSHRLIWVELDKKALLKNLKTFRSLLGQGTKLCPVVKSNAYGHGTLEAARIIQCSGLADWLAVNSADEGLKLRRQGIKLPVLVLGYVPLARLSDAVLHDLRLTVYNREILAKLRSLKTKKKIFLHIKLETGTHRQGVDLKGALHLAKMIKGSKNLALEGYSTHFANIEDTTDRSFAGKQLQRYQKMLNELEKKGFKANVNHIACTAASLVFPQTRLQLARIGIGLYGLWPSRETMVSLKEQGSEFRLEPVMSWKTRVAQVKMVPAGSYIGYGCTFRVSRRTKIAVLPVGYYDGYDRKLSNTAYVLIKGKRAPIRGRVCMNLCMADITDIPGVRPEDEVVLLGKQKNEKISAEQMAQWIGTINYEVVTRINPLLPRVVV</sequence>
<dbReference type="Gene3D" id="3.20.20.10">
    <property type="entry name" value="Alanine racemase"/>
    <property type="match status" value="1"/>
</dbReference>
<evidence type="ECO:0000256" key="1">
    <source>
        <dbReference type="ARBA" id="ARBA00001933"/>
    </source>
</evidence>
<feature type="binding site" evidence="4 6">
    <location>
        <position position="324"/>
    </location>
    <ligand>
        <name>substrate</name>
    </ligand>
</feature>
<feature type="active site" description="Proton acceptor; specific for L-alanine" evidence="4">
    <location>
        <position position="276"/>
    </location>
</feature>
<dbReference type="Pfam" id="PF01168">
    <property type="entry name" value="Ala_racemase_N"/>
    <property type="match status" value="1"/>
</dbReference>
<reference evidence="8" key="1">
    <citation type="submission" date="2020-07" db="EMBL/GenBank/DDBJ databases">
        <title>Huge and variable diversity of episymbiotic CPR bacteria and DPANN archaea in groundwater ecosystems.</title>
        <authorList>
            <person name="He C.Y."/>
            <person name="Keren R."/>
            <person name="Whittaker M."/>
            <person name="Farag I.F."/>
            <person name="Doudna J."/>
            <person name="Cate J.H.D."/>
            <person name="Banfield J.F."/>
        </authorList>
    </citation>
    <scope>NUCLEOTIDE SEQUENCE</scope>
    <source>
        <strain evidence="8">NC_groundwater_1520_Pr4_B-0.1um_53_5</strain>
    </source>
</reference>
<dbReference type="Pfam" id="PF00842">
    <property type="entry name" value="Ala_racemase_C"/>
    <property type="match status" value="1"/>
</dbReference>
<dbReference type="SUPFAM" id="SSF50621">
    <property type="entry name" value="Alanine racemase C-terminal domain-like"/>
    <property type="match status" value="1"/>
</dbReference>
<evidence type="ECO:0000256" key="2">
    <source>
        <dbReference type="ARBA" id="ARBA00022898"/>
    </source>
</evidence>
<name>A0A933MJT5_UNCT6</name>
<comment type="cofactor">
    <cofactor evidence="1 4 5">
        <name>pyridoxal 5'-phosphate</name>
        <dbReference type="ChEBI" id="CHEBI:597326"/>
    </cofactor>
</comment>
<dbReference type="GO" id="GO:0030170">
    <property type="term" value="F:pyridoxal phosphate binding"/>
    <property type="evidence" value="ECO:0007669"/>
    <property type="project" value="UniProtKB-UniRule"/>
</dbReference>
<comment type="catalytic activity">
    <reaction evidence="4">
        <text>L-alanine = D-alanine</text>
        <dbReference type="Rhea" id="RHEA:20249"/>
        <dbReference type="ChEBI" id="CHEBI:57416"/>
        <dbReference type="ChEBI" id="CHEBI:57972"/>
        <dbReference type="EC" id="5.1.1.1"/>
    </reaction>
</comment>
<dbReference type="PANTHER" id="PTHR30511">
    <property type="entry name" value="ALANINE RACEMASE"/>
    <property type="match status" value="1"/>
</dbReference>
<dbReference type="EC" id="5.1.1.1" evidence="4"/>
<dbReference type="GO" id="GO:0008784">
    <property type="term" value="F:alanine racemase activity"/>
    <property type="evidence" value="ECO:0007669"/>
    <property type="project" value="UniProtKB-UniRule"/>
</dbReference>
<dbReference type="InterPro" id="IPR029066">
    <property type="entry name" value="PLP-binding_barrel"/>
</dbReference>
<feature type="active site" description="Proton acceptor; specific for D-alanine" evidence="4">
    <location>
        <position position="42"/>
    </location>
</feature>
<dbReference type="InterPro" id="IPR020622">
    <property type="entry name" value="Ala_racemase_pyridoxalP-BS"/>
</dbReference>
<evidence type="ECO:0000313" key="9">
    <source>
        <dbReference type="Proteomes" id="UP000736328"/>
    </source>
</evidence>
<dbReference type="PRINTS" id="PR00992">
    <property type="entry name" value="ALARACEMASE"/>
</dbReference>
<dbReference type="EMBL" id="JACQXR010000092">
    <property type="protein sequence ID" value="MBI4726979.1"/>
    <property type="molecule type" value="Genomic_DNA"/>
</dbReference>
<evidence type="ECO:0000256" key="4">
    <source>
        <dbReference type="HAMAP-Rule" id="MF_01201"/>
    </source>
</evidence>
<comment type="similarity">
    <text evidence="4">Belongs to the alanine racemase family.</text>
</comment>
<dbReference type="NCBIfam" id="TIGR00492">
    <property type="entry name" value="alr"/>
    <property type="match status" value="1"/>
</dbReference>
<evidence type="ECO:0000256" key="5">
    <source>
        <dbReference type="PIRSR" id="PIRSR600821-50"/>
    </source>
</evidence>
<proteinExistence type="inferred from homology"/>
<accession>A0A933MJT5</accession>